<dbReference type="AlphaFoldDB" id="A0A415E4S7"/>
<keyword evidence="4" id="KW-0804">Transcription</keyword>
<dbReference type="Proteomes" id="UP000284841">
    <property type="component" value="Unassembled WGS sequence"/>
</dbReference>
<dbReference type="STRING" id="1776384.GCA_900086585_04182"/>
<evidence type="ECO:0000256" key="4">
    <source>
        <dbReference type="ARBA" id="ARBA00023163"/>
    </source>
</evidence>
<dbReference type="GO" id="GO:0003700">
    <property type="term" value="F:DNA-binding transcription factor activity"/>
    <property type="evidence" value="ECO:0007669"/>
    <property type="project" value="InterPro"/>
</dbReference>
<comment type="similarity">
    <text evidence="1">Belongs to the LysR transcriptional regulatory family.</text>
</comment>
<organism evidence="6 7">
    <name type="scientific">Emergencia timonensis</name>
    <dbReference type="NCBI Taxonomy" id="1776384"/>
    <lineage>
        <taxon>Bacteria</taxon>
        <taxon>Bacillati</taxon>
        <taxon>Bacillota</taxon>
        <taxon>Clostridia</taxon>
        <taxon>Peptostreptococcales</taxon>
        <taxon>Anaerovoracaceae</taxon>
        <taxon>Emergencia</taxon>
    </lineage>
</organism>
<dbReference type="PROSITE" id="PS50931">
    <property type="entry name" value="HTH_LYSR"/>
    <property type="match status" value="1"/>
</dbReference>
<dbReference type="Gene3D" id="1.10.10.10">
    <property type="entry name" value="Winged helix-like DNA-binding domain superfamily/Winged helix DNA-binding domain"/>
    <property type="match status" value="1"/>
</dbReference>
<evidence type="ECO:0000256" key="2">
    <source>
        <dbReference type="ARBA" id="ARBA00023015"/>
    </source>
</evidence>
<dbReference type="InterPro" id="IPR050950">
    <property type="entry name" value="HTH-type_LysR_regulators"/>
</dbReference>
<dbReference type="GO" id="GO:0003677">
    <property type="term" value="F:DNA binding"/>
    <property type="evidence" value="ECO:0007669"/>
    <property type="project" value="UniProtKB-KW"/>
</dbReference>
<dbReference type="PANTHER" id="PTHR30419">
    <property type="entry name" value="HTH-TYPE TRANSCRIPTIONAL REGULATOR YBHD"/>
    <property type="match status" value="1"/>
</dbReference>
<evidence type="ECO:0000313" key="7">
    <source>
        <dbReference type="Proteomes" id="UP000284841"/>
    </source>
</evidence>
<accession>A0A415E4S7</accession>
<dbReference type="Gene3D" id="3.40.190.290">
    <property type="match status" value="1"/>
</dbReference>
<dbReference type="InterPro" id="IPR000847">
    <property type="entry name" value="LysR_HTH_N"/>
</dbReference>
<dbReference type="InterPro" id="IPR036388">
    <property type="entry name" value="WH-like_DNA-bd_sf"/>
</dbReference>
<dbReference type="PANTHER" id="PTHR30419:SF28">
    <property type="entry name" value="HTH-TYPE TRANSCRIPTIONAL REGULATOR BSDA"/>
    <property type="match status" value="1"/>
</dbReference>
<dbReference type="Pfam" id="PF03466">
    <property type="entry name" value="LysR_substrate"/>
    <property type="match status" value="1"/>
</dbReference>
<keyword evidence="3" id="KW-0238">DNA-binding</keyword>
<protein>
    <submittedName>
        <fullName evidence="6">LysR family transcriptional regulator</fullName>
    </submittedName>
</protein>
<evidence type="ECO:0000256" key="1">
    <source>
        <dbReference type="ARBA" id="ARBA00009437"/>
    </source>
</evidence>
<sequence length="288" mass="32774">MDVNKVKVLIQAVENGSLLATATKLGYTQAGLSHMMKSLESELGITLLQRGKFGIKLTDEGKRLMPLFKELAVIDKKLETEVELILEQKASIIRVAAIASVIRTWLPDVMVSFQRKYPEISFEIQESDGKMYQWLDQGTIDVCITSNMILRDDFIPLVRDEFFACLPKEYPLEAGAKFPLRQIEEEPFICSTCGNDYDVERLLSDYDIQLKKQNTYVDDNSVISMVSRGFGISLLPNLVLRNNHEDIKIAELDLPCYRMIGLLYGKSANTSPAVKKFVTFLKKWQFEI</sequence>
<evidence type="ECO:0000256" key="3">
    <source>
        <dbReference type="ARBA" id="ARBA00023125"/>
    </source>
</evidence>
<dbReference type="SUPFAM" id="SSF53850">
    <property type="entry name" value="Periplasmic binding protein-like II"/>
    <property type="match status" value="1"/>
</dbReference>
<dbReference type="InterPro" id="IPR036390">
    <property type="entry name" value="WH_DNA-bd_sf"/>
</dbReference>
<reference evidence="6 7" key="1">
    <citation type="submission" date="2018-08" db="EMBL/GenBank/DDBJ databases">
        <title>A genome reference for cultivated species of the human gut microbiota.</title>
        <authorList>
            <person name="Zou Y."/>
            <person name="Xue W."/>
            <person name="Luo G."/>
        </authorList>
    </citation>
    <scope>NUCLEOTIDE SEQUENCE [LARGE SCALE GENOMIC DNA]</scope>
    <source>
        <strain evidence="6 7">AM07-24</strain>
    </source>
</reference>
<evidence type="ECO:0000259" key="5">
    <source>
        <dbReference type="PROSITE" id="PS50931"/>
    </source>
</evidence>
<keyword evidence="2" id="KW-0805">Transcription regulation</keyword>
<keyword evidence="7" id="KW-1185">Reference proteome</keyword>
<dbReference type="OrthoDB" id="63123at2"/>
<proteinExistence type="inferred from homology"/>
<dbReference type="SUPFAM" id="SSF46785">
    <property type="entry name" value="Winged helix' DNA-binding domain"/>
    <property type="match status" value="1"/>
</dbReference>
<dbReference type="InterPro" id="IPR005119">
    <property type="entry name" value="LysR_subst-bd"/>
</dbReference>
<gene>
    <name evidence="6" type="ORF">DW099_09150</name>
</gene>
<evidence type="ECO:0000313" key="6">
    <source>
        <dbReference type="EMBL" id="RHJ88535.1"/>
    </source>
</evidence>
<name>A0A415E4S7_9FIRM</name>
<dbReference type="RefSeq" id="WP_118335208.1">
    <property type="nucleotide sequence ID" value="NZ_AP025567.1"/>
</dbReference>
<dbReference type="CDD" id="cd05466">
    <property type="entry name" value="PBP2_LTTR_substrate"/>
    <property type="match status" value="1"/>
</dbReference>
<dbReference type="GO" id="GO:0005829">
    <property type="term" value="C:cytosol"/>
    <property type="evidence" value="ECO:0007669"/>
    <property type="project" value="TreeGrafter"/>
</dbReference>
<comment type="caution">
    <text evidence="6">The sequence shown here is derived from an EMBL/GenBank/DDBJ whole genome shotgun (WGS) entry which is preliminary data.</text>
</comment>
<dbReference type="Pfam" id="PF00126">
    <property type="entry name" value="HTH_1"/>
    <property type="match status" value="1"/>
</dbReference>
<dbReference type="EMBL" id="QRMS01000002">
    <property type="protein sequence ID" value="RHJ88535.1"/>
    <property type="molecule type" value="Genomic_DNA"/>
</dbReference>
<feature type="domain" description="HTH lysR-type" evidence="5">
    <location>
        <begin position="1"/>
        <end position="58"/>
    </location>
</feature>